<dbReference type="EMBL" id="JABFHI010000002">
    <property type="protein sequence ID" value="NOG31409.1"/>
    <property type="molecule type" value="Genomic_DNA"/>
</dbReference>
<dbReference type="PANTHER" id="PTHR45339:SF3">
    <property type="entry name" value="HISTIDINE KINASE"/>
    <property type="match status" value="1"/>
</dbReference>
<dbReference type="SUPFAM" id="SSF52172">
    <property type="entry name" value="CheY-like"/>
    <property type="match status" value="1"/>
</dbReference>
<evidence type="ECO:0000256" key="2">
    <source>
        <dbReference type="PROSITE-ProRule" id="PRU00169"/>
    </source>
</evidence>
<evidence type="ECO:0000313" key="4">
    <source>
        <dbReference type="EMBL" id="NOG31409.1"/>
    </source>
</evidence>
<organism evidence="4 5">
    <name type="scientific">Vreelandella azerica</name>
    <dbReference type="NCBI Taxonomy" id="2732867"/>
    <lineage>
        <taxon>Bacteria</taxon>
        <taxon>Pseudomonadati</taxon>
        <taxon>Pseudomonadota</taxon>
        <taxon>Gammaproteobacteria</taxon>
        <taxon>Oceanospirillales</taxon>
        <taxon>Halomonadaceae</taxon>
        <taxon>Vreelandella</taxon>
    </lineage>
</organism>
<dbReference type="SMART" id="SM00448">
    <property type="entry name" value="REC"/>
    <property type="match status" value="1"/>
</dbReference>
<reference evidence="4 5" key="1">
    <citation type="submission" date="2020-05" db="EMBL/GenBank/DDBJ databases">
        <authorList>
            <person name="Ruan W."/>
            <person name="Jeon C.O."/>
            <person name="Chun B.H."/>
        </authorList>
    </citation>
    <scope>NUCLEOTIDE SEQUENCE [LARGE SCALE GENOMIC DNA]</scope>
    <source>
        <strain evidence="4 5">TBZ9</strain>
    </source>
</reference>
<evidence type="ECO:0000313" key="5">
    <source>
        <dbReference type="Proteomes" id="UP000588806"/>
    </source>
</evidence>
<keyword evidence="1 2" id="KW-0597">Phosphoprotein</keyword>
<protein>
    <submittedName>
        <fullName evidence="4">Response regulator</fullName>
    </submittedName>
</protein>
<accession>A0A7Y3XAJ4</accession>
<feature type="domain" description="Response regulatory" evidence="3">
    <location>
        <begin position="40"/>
        <end position="154"/>
    </location>
</feature>
<name>A0A7Y3XAJ4_9GAMM</name>
<reference evidence="4 5" key="2">
    <citation type="submission" date="2020-06" db="EMBL/GenBank/DDBJ databases">
        <title>Halomonas songnenensis sp. nov., a moderately halophilic bacterium isolated from saline and alkaline soils.</title>
        <authorList>
            <person name="Jiang J."/>
            <person name="Pan Y."/>
        </authorList>
    </citation>
    <scope>NUCLEOTIDE SEQUENCE [LARGE SCALE GENOMIC DNA]</scope>
    <source>
        <strain evidence="4 5">TBZ9</strain>
    </source>
</reference>
<sequence length="160" mass="17620">MQIKSTINRLLGTRSGPVKNHAQHYIAQGANRSEGVSWASIMVVEDDVLNQVIARKILTDLGYTVIVANNGQEGIDKLASADIDLILMDMQMPIMDGPETTRRLRAQGYSLPILGFTASTSANDHQRCLEAGMQDVLTKPMQVMALTEALSRFLVNHKQQ</sequence>
<evidence type="ECO:0000259" key="3">
    <source>
        <dbReference type="PROSITE" id="PS50110"/>
    </source>
</evidence>
<dbReference type="CDD" id="cd17546">
    <property type="entry name" value="REC_hyHK_CKI1_RcsC-like"/>
    <property type="match status" value="1"/>
</dbReference>
<dbReference type="AlphaFoldDB" id="A0A7Y3XAJ4"/>
<dbReference type="Proteomes" id="UP000588806">
    <property type="component" value="Unassembled WGS sequence"/>
</dbReference>
<comment type="caution">
    <text evidence="4">The sequence shown here is derived from an EMBL/GenBank/DDBJ whole genome shotgun (WGS) entry which is preliminary data.</text>
</comment>
<dbReference type="Gene3D" id="3.40.50.2300">
    <property type="match status" value="1"/>
</dbReference>
<dbReference type="PANTHER" id="PTHR45339">
    <property type="entry name" value="HYBRID SIGNAL TRANSDUCTION HISTIDINE KINASE J"/>
    <property type="match status" value="1"/>
</dbReference>
<dbReference type="RefSeq" id="WP_171701864.1">
    <property type="nucleotide sequence ID" value="NZ_JABFHI010000002.1"/>
</dbReference>
<dbReference type="InterPro" id="IPR011006">
    <property type="entry name" value="CheY-like_superfamily"/>
</dbReference>
<proteinExistence type="predicted"/>
<dbReference type="Pfam" id="PF00072">
    <property type="entry name" value="Response_reg"/>
    <property type="match status" value="1"/>
</dbReference>
<dbReference type="PROSITE" id="PS50110">
    <property type="entry name" value="RESPONSE_REGULATORY"/>
    <property type="match status" value="1"/>
</dbReference>
<feature type="modified residue" description="4-aspartylphosphate" evidence="2">
    <location>
        <position position="89"/>
    </location>
</feature>
<dbReference type="InterPro" id="IPR001789">
    <property type="entry name" value="Sig_transdc_resp-reg_receiver"/>
</dbReference>
<gene>
    <name evidence="4" type="ORF">HLB35_05860</name>
</gene>
<evidence type="ECO:0000256" key="1">
    <source>
        <dbReference type="ARBA" id="ARBA00022553"/>
    </source>
</evidence>
<dbReference type="GO" id="GO:0000160">
    <property type="term" value="P:phosphorelay signal transduction system"/>
    <property type="evidence" value="ECO:0007669"/>
    <property type="project" value="InterPro"/>
</dbReference>
<keyword evidence="5" id="KW-1185">Reference proteome</keyword>